<sequence length="346" mass="37989">MTIITRRGALGLGAMAGLGLARPHLARAQGRSITVTALGGVWEEAVRSCFAEPYEKQTGNTARVLIGSPPQWLAQIEANPARPPIDAMVTIPDLAIAAVKNGLMDRFTAEKTPNIVHTPRQFIDPLDDCGVMFDYGVAGFTYNKDRIKQPPKSFVEFVDRTARGEWQASLPGIGYAVTPIMLIWAMARALGGGVDNVDPFFDAMRKMRRNVIFWNSPNDFESALATGDAEIGIYFDGRTWAWWDSGAKFAGFLNPSEGGSINAIAVQKPKNASEAVWPYLDIMLSAGAQLNFAKMLNYGVTNSQVVYPPELAARITPWQEAALPPYAEIAEKRAAWVDRWNREIGR</sequence>
<dbReference type="InterPro" id="IPR006059">
    <property type="entry name" value="SBP"/>
</dbReference>
<comment type="caution">
    <text evidence="2">The sequence shown here is derived from an EMBL/GenBank/DDBJ whole genome shotgun (WGS) entry which is preliminary data.</text>
</comment>
<dbReference type="InterPro" id="IPR006311">
    <property type="entry name" value="TAT_signal"/>
</dbReference>
<evidence type="ECO:0000313" key="2">
    <source>
        <dbReference type="EMBL" id="MBO1074580.1"/>
    </source>
</evidence>
<evidence type="ECO:0000256" key="1">
    <source>
        <dbReference type="ARBA" id="ARBA00022729"/>
    </source>
</evidence>
<dbReference type="EMBL" id="JACTNF010000006">
    <property type="protein sequence ID" value="MBO1074580.1"/>
    <property type="molecule type" value="Genomic_DNA"/>
</dbReference>
<proteinExistence type="predicted"/>
<dbReference type="Gene3D" id="3.40.190.10">
    <property type="entry name" value="Periplasmic binding protein-like II"/>
    <property type="match status" value="2"/>
</dbReference>
<dbReference type="RefSeq" id="WP_207446227.1">
    <property type="nucleotide sequence ID" value="NZ_CP061094.1"/>
</dbReference>
<evidence type="ECO:0000313" key="3">
    <source>
        <dbReference type="Proteomes" id="UP001518990"/>
    </source>
</evidence>
<dbReference type="SUPFAM" id="SSF53850">
    <property type="entry name" value="Periplasmic binding protein-like II"/>
    <property type="match status" value="1"/>
</dbReference>
<name>A0ABS3KAW2_9PROT</name>
<dbReference type="PROSITE" id="PS51318">
    <property type="entry name" value="TAT"/>
    <property type="match status" value="1"/>
</dbReference>
<protein>
    <submittedName>
        <fullName evidence="2">Extracellular solute-binding protein</fullName>
    </submittedName>
</protein>
<gene>
    <name evidence="2" type="ORF">IAI60_08155</name>
</gene>
<dbReference type="Proteomes" id="UP001518990">
    <property type="component" value="Unassembled WGS sequence"/>
</dbReference>
<keyword evidence="3" id="KW-1185">Reference proteome</keyword>
<dbReference type="Pfam" id="PF13416">
    <property type="entry name" value="SBP_bac_8"/>
    <property type="match status" value="1"/>
</dbReference>
<dbReference type="PANTHER" id="PTHR30006:SF2">
    <property type="entry name" value="ABC TRANSPORTER SUBSTRATE-BINDING PROTEIN"/>
    <property type="match status" value="1"/>
</dbReference>
<accession>A0ABS3KAW2</accession>
<dbReference type="PANTHER" id="PTHR30006">
    <property type="entry name" value="THIAMINE-BINDING PERIPLASMIC PROTEIN-RELATED"/>
    <property type="match status" value="1"/>
</dbReference>
<keyword evidence="1" id="KW-0732">Signal</keyword>
<organism evidence="2 3">
    <name type="scientific">Roseomonas marmotae</name>
    <dbReference type="NCBI Taxonomy" id="2768161"/>
    <lineage>
        <taxon>Bacteria</taxon>
        <taxon>Pseudomonadati</taxon>
        <taxon>Pseudomonadota</taxon>
        <taxon>Alphaproteobacteria</taxon>
        <taxon>Acetobacterales</taxon>
        <taxon>Roseomonadaceae</taxon>
        <taxon>Roseomonas</taxon>
    </lineage>
</organism>
<reference evidence="2 3" key="1">
    <citation type="submission" date="2020-09" db="EMBL/GenBank/DDBJ databases">
        <title>Roseomonas.</title>
        <authorList>
            <person name="Zhu W."/>
        </authorList>
    </citation>
    <scope>NUCLEOTIDE SEQUENCE [LARGE SCALE GENOMIC DNA]</scope>
    <source>
        <strain evidence="2 3">1311</strain>
    </source>
</reference>